<gene>
    <name evidence="2" type="primary">LOC100900348</name>
</gene>
<dbReference type="RefSeq" id="XP_003742763.1">
    <property type="nucleotide sequence ID" value="XM_003742715.1"/>
</dbReference>
<keyword evidence="1" id="KW-1185">Reference proteome</keyword>
<dbReference type="AlphaFoldDB" id="A0AAJ6QSW5"/>
<dbReference type="InterPro" id="IPR038602">
    <property type="entry name" value="Mite_allergen_7_sf"/>
</dbReference>
<name>A0AAJ6QSW5_9ACAR</name>
<evidence type="ECO:0000313" key="1">
    <source>
        <dbReference type="Proteomes" id="UP000694867"/>
    </source>
</evidence>
<dbReference type="Proteomes" id="UP000694867">
    <property type="component" value="Unplaced"/>
</dbReference>
<evidence type="ECO:0000313" key="2">
    <source>
        <dbReference type="RefSeq" id="XP_003742763.1"/>
    </source>
</evidence>
<dbReference type="KEGG" id="goe:100900348"/>
<dbReference type="Gene3D" id="3.15.10.50">
    <property type="match status" value="1"/>
</dbReference>
<accession>A0AAJ6QSW5</accession>
<proteinExistence type="predicted"/>
<sequence length="281" mass="30894">MSDSEPTEETALLQDTDTTYRLYSGSTMEGPPIVISEVRDSQESIEREAKHIVEACLLAARSREHTTTSSQFTVRPYFGLGNLVNANNVNALVDAIINQFLSREEIQKLINPLRIDKVIPLDDKGNHVSDILVEGLLSFGRTGDAILSVLEDGSISIEAAMGVTRPLVSLNYAYNAGLCFNFKGEVGAFLEKISIFLRIDVVGFQPSLGEFDVELDDPQVQRFTGASCAFNWLAKFIANKIIGSRKEEIRQQIVTQGREQLGELLGKVDIFGLISGRIPVG</sequence>
<organism evidence="1 2">
    <name type="scientific">Galendromus occidentalis</name>
    <name type="common">western predatory mite</name>
    <dbReference type="NCBI Taxonomy" id="34638"/>
    <lineage>
        <taxon>Eukaryota</taxon>
        <taxon>Metazoa</taxon>
        <taxon>Ecdysozoa</taxon>
        <taxon>Arthropoda</taxon>
        <taxon>Chelicerata</taxon>
        <taxon>Arachnida</taxon>
        <taxon>Acari</taxon>
        <taxon>Parasitiformes</taxon>
        <taxon>Mesostigmata</taxon>
        <taxon>Gamasina</taxon>
        <taxon>Phytoseioidea</taxon>
        <taxon>Phytoseiidae</taxon>
        <taxon>Typhlodrominae</taxon>
        <taxon>Galendromus</taxon>
    </lineage>
</organism>
<dbReference type="GeneID" id="100900348"/>
<protein>
    <submittedName>
        <fullName evidence="2">Uncharacterized protein LOC100900348</fullName>
    </submittedName>
</protein>
<reference evidence="2" key="1">
    <citation type="submission" date="2025-08" db="UniProtKB">
        <authorList>
            <consortium name="RefSeq"/>
        </authorList>
    </citation>
    <scope>IDENTIFICATION</scope>
</reference>